<evidence type="ECO:0000259" key="2">
    <source>
        <dbReference type="PROSITE" id="PS51186"/>
    </source>
</evidence>
<reference evidence="3" key="1">
    <citation type="submission" date="2016-03" db="EMBL/GenBank/DDBJ databases">
        <title>Draft genome sequence of Rosellinia necatrix.</title>
        <authorList>
            <person name="Kanematsu S."/>
        </authorList>
    </citation>
    <scope>NUCLEOTIDE SEQUENCE [LARGE SCALE GENOMIC DNA]</scope>
    <source>
        <strain evidence="3">W97</strain>
    </source>
</reference>
<dbReference type="GO" id="GO:0016747">
    <property type="term" value="F:acyltransferase activity, transferring groups other than amino-acyl groups"/>
    <property type="evidence" value="ECO:0007669"/>
    <property type="project" value="InterPro"/>
</dbReference>
<dbReference type="Pfam" id="PF13302">
    <property type="entry name" value="Acetyltransf_3"/>
    <property type="match status" value="1"/>
</dbReference>
<sequence>MASDTTPQPTTTTTTTTTKTVTVTTTLPRLPAPAALPEIRTPRLLLRGLRGSDLAAFHALRRDAAFMAESTLGRPDADLAESRAALECIVAGDRGPHFWYGVFERADDGTADGGALLGDCGVHTVRGSGAGWPEVGYKLDPARWGRGYATEAMGALLEAWWALPRGREERVAVYAGTLGEGVEAPEGEGEEVVVVREHVVAEVAAYNEASCRVLQKLGFRDFGAWEEPDTQLHRLGEPLMLRHFVLPRPADSSS</sequence>
<dbReference type="InterPro" id="IPR016181">
    <property type="entry name" value="Acyl_CoA_acyltransferase"/>
</dbReference>
<keyword evidence="3" id="KW-0808">Transferase</keyword>
<dbReference type="Gene3D" id="3.40.630.30">
    <property type="match status" value="1"/>
</dbReference>
<protein>
    <submittedName>
        <fullName evidence="3">Putative acyl-N-acyltransferase</fullName>
    </submittedName>
</protein>
<proteinExistence type="predicted"/>
<organism evidence="3">
    <name type="scientific">Rosellinia necatrix</name>
    <name type="common">White root-rot fungus</name>
    <dbReference type="NCBI Taxonomy" id="77044"/>
    <lineage>
        <taxon>Eukaryota</taxon>
        <taxon>Fungi</taxon>
        <taxon>Dikarya</taxon>
        <taxon>Ascomycota</taxon>
        <taxon>Pezizomycotina</taxon>
        <taxon>Sordariomycetes</taxon>
        <taxon>Xylariomycetidae</taxon>
        <taxon>Xylariales</taxon>
        <taxon>Xylariaceae</taxon>
        <taxon>Rosellinia</taxon>
    </lineage>
</organism>
<dbReference type="PANTHER" id="PTHR43792:SF1">
    <property type="entry name" value="N-ACETYLTRANSFERASE DOMAIN-CONTAINING PROTEIN"/>
    <property type="match status" value="1"/>
</dbReference>
<evidence type="ECO:0000256" key="1">
    <source>
        <dbReference type="SAM" id="MobiDB-lite"/>
    </source>
</evidence>
<dbReference type="EMBL" id="DF977472">
    <property type="protein sequence ID" value="GAP87258.2"/>
    <property type="molecule type" value="Genomic_DNA"/>
</dbReference>
<dbReference type="PANTHER" id="PTHR43792">
    <property type="entry name" value="GNAT FAMILY, PUTATIVE (AFU_ORTHOLOGUE AFUA_3G00765)-RELATED-RELATED"/>
    <property type="match status" value="1"/>
</dbReference>
<dbReference type="OrthoDB" id="4072826at2759"/>
<dbReference type="AlphaFoldDB" id="A0A1W2TGL8"/>
<evidence type="ECO:0000313" key="4">
    <source>
        <dbReference type="Proteomes" id="UP000054516"/>
    </source>
</evidence>
<feature type="region of interest" description="Disordered" evidence="1">
    <location>
        <begin position="1"/>
        <end position="20"/>
    </location>
</feature>
<dbReference type="InterPro" id="IPR051531">
    <property type="entry name" value="N-acetyltransferase"/>
</dbReference>
<evidence type="ECO:0000313" key="3">
    <source>
        <dbReference type="EMBL" id="GAP87258.2"/>
    </source>
</evidence>
<dbReference type="InterPro" id="IPR000182">
    <property type="entry name" value="GNAT_dom"/>
</dbReference>
<gene>
    <name evidence="3" type="ORF">SAMD00023353_2701610</name>
</gene>
<accession>A0A1W2TGL8</accession>
<name>A0A1W2TGL8_ROSNE</name>
<dbReference type="PROSITE" id="PS51186">
    <property type="entry name" value="GNAT"/>
    <property type="match status" value="1"/>
</dbReference>
<dbReference type="OMA" id="GYMSINQ"/>
<feature type="domain" description="N-acetyltransferase" evidence="2">
    <location>
        <begin position="44"/>
        <end position="251"/>
    </location>
</feature>
<dbReference type="SUPFAM" id="SSF55729">
    <property type="entry name" value="Acyl-CoA N-acyltransferases (Nat)"/>
    <property type="match status" value="1"/>
</dbReference>
<keyword evidence="3" id="KW-0012">Acyltransferase</keyword>
<dbReference type="Proteomes" id="UP000054516">
    <property type="component" value="Unassembled WGS sequence"/>
</dbReference>
<keyword evidence="4" id="KW-1185">Reference proteome</keyword>